<dbReference type="RefSeq" id="WP_187784097.1">
    <property type="nucleotide sequence ID" value="NZ_JACTVA010000011.1"/>
</dbReference>
<organism evidence="17 18">
    <name type="scientific">Teichococcus aerophilus</name>
    <dbReference type="NCBI Taxonomy" id="1224513"/>
    <lineage>
        <taxon>Bacteria</taxon>
        <taxon>Pseudomonadati</taxon>
        <taxon>Pseudomonadota</taxon>
        <taxon>Alphaproteobacteria</taxon>
        <taxon>Acetobacterales</taxon>
        <taxon>Roseomonadaceae</taxon>
        <taxon>Roseomonas</taxon>
    </lineage>
</organism>
<evidence type="ECO:0000256" key="9">
    <source>
        <dbReference type="ARBA" id="ARBA00022617"/>
    </source>
</evidence>
<keyword evidence="11" id="KW-0479">Metal-binding</keyword>
<comment type="pathway">
    <text evidence="4">Carbohydrate metabolism; tricarboxylic acid cycle.</text>
</comment>
<keyword evidence="18" id="KW-1185">Reference proteome</keyword>
<comment type="subunit">
    <text evidence="5">Part of an enzyme complex containing four subunits: a flavoprotein, an iron-sulfur protein, plus two membrane-anchoring proteins, SdhC and SdhD.</text>
</comment>
<keyword evidence="7" id="KW-0813">Transport</keyword>
<evidence type="ECO:0000256" key="6">
    <source>
        <dbReference type="ARBA" id="ARBA00019425"/>
    </source>
</evidence>
<proteinExistence type="predicted"/>
<dbReference type="InterPro" id="IPR000701">
    <property type="entry name" value="SuccDH_FuR_B_TM-su"/>
</dbReference>
<keyword evidence="10 16" id="KW-0812">Transmembrane</keyword>
<sequence>MSEQHSAIRLQSALGRVRGYGSARGGTHHWWVQRVTSMALLPLTLWFILSVAGHTGATHAEIVLWIGRPLNAVLLLSFIAISFQHAASGMQVVLEDYVRGEMKRVMAILVVKALCWILGLLAALSVLRIAI</sequence>
<reference evidence="17 18" key="1">
    <citation type="journal article" date="2013" name="Int. J. Syst. Evol. Microbiol.">
        <title>Roseomonas aerophila sp. nov., isolated from air.</title>
        <authorList>
            <person name="Kim S.J."/>
            <person name="Weon H.Y."/>
            <person name="Ahn J.H."/>
            <person name="Hong S.B."/>
            <person name="Seok S.J."/>
            <person name="Whang K.S."/>
            <person name="Kwon S.W."/>
        </authorList>
    </citation>
    <scope>NUCLEOTIDE SEQUENCE [LARGE SCALE GENOMIC DNA]</scope>
    <source>
        <strain evidence="17 18">NBRC 108923</strain>
    </source>
</reference>
<dbReference type="Pfam" id="PF01127">
    <property type="entry name" value="Sdh_cyt"/>
    <property type="match status" value="1"/>
</dbReference>
<evidence type="ECO:0000256" key="5">
    <source>
        <dbReference type="ARBA" id="ARBA00011558"/>
    </source>
</evidence>
<comment type="subcellular location">
    <subcellularLocation>
        <location evidence="3">Membrane</location>
        <topology evidence="3">Multi-pass membrane protein</topology>
    </subcellularLocation>
</comment>
<evidence type="ECO:0000256" key="4">
    <source>
        <dbReference type="ARBA" id="ARBA00005163"/>
    </source>
</evidence>
<feature type="transmembrane region" description="Helical" evidence="16">
    <location>
        <begin position="106"/>
        <end position="130"/>
    </location>
</feature>
<feature type="transmembrane region" description="Helical" evidence="16">
    <location>
        <begin position="72"/>
        <end position="94"/>
    </location>
</feature>
<evidence type="ECO:0000313" key="17">
    <source>
        <dbReference type="EMBL" id="MBC9206926.1"/>
    </source>
</evidence>
<evidence type="ECO:0000256" key="1">
    <source>
        <dbReference type="ARBA" id="ARBA00001971"/>
    </source>
</evidence>
<gene>
    <name evidence="17" type="primary">sdhD</name>
    <name evidence="17" type="ORF">IBL26_08780</name>
</gene>
<keyword evidence="13 16" id="KW-1133">Transmembrane helix</keyword>
<dbReference type="EMBL" id="JACTVA010000011">
    <property type="protein sequence ID" value="MBC9206926.1"/>
    <property type="molecule type" value="Genomic_DNA"/>
</dbReference>
<keyword evidence="8" id="KW-0816">Tricarboxylic acid cycle</keyword>
<evidence type="ECO:0000256" key="2">
    <source>
        <dbReference type="ARBA" id="ARBA00004050"/>
    </source>
</evidence>
<dbReference type="Gene3D" id="1.20.1300.10">
    <property type="entry name" value="Fumarate reductase/succinate dehydrogenase, transmembrane subunit"/>
    <property type="match status" value="1"/>
</dbReference>
<keyword evidence="14" id="KW-0408">Iron</keyword>
<evidence type="ECO:0000256" key="3">
    <source>
        <dbReference type="ARBA" id="ARBA00004141"/>
    </source>
</evidence>
<dbReference type="InterPro" id="IPR034804">
    <property type="entry name" value="SQR/QFR_C/D"/>
</dbReference>
<dbReference type="CDD" id="cd03495">
    <property type="entry name" value="SQR_TypeC_SdhD_like"/>
    <property type="match status" value="1"/>
</dbReference>
<dbReference type="InterPro" id="IPR014312">
    <property type="entry name" value="Succ_DH_anchor"/>
</dbReference>
<accession>A0ABR7RKR7</accession>
<dbReference type="Proteomes" id="UP000626026">
    <property type="component" value="Unassembled WGS sequence"/>
</dbReference>
<keyword evidence="15 16" id="KW-0472">Membrane</keyword>
<evidence type="ECO:0000256" key="7">
    <source>
        <dbReference type="ARBA" id="ARBA00022448"/>
    </source>
</evidence>
<protein>
    <recommendedName>
        <fullName evidence="6">Succinate dehydrogenase hydrophobic membrane anchor subunit</fullName>
    </recommendedName>
</protein>
<name>A0ABR7RKR7_9PROT</name>
<dbReference type="NCBIfam" id="TIGR02968">
    <property type="entry name" value="succ_dehyd_anc"/>
    <property type="match status" value="1"/>
</dbReference>
<evidence type="ECO:0000256" key="10">
    <source>
        <dbReference type="ARBA" id="ARBA00022692"/>
    </source>
</evidence>
<evidence type="ECO:0000256" key="16">
    <source>
        <dbReference type="SAM" id="Phobius"/>
    </source>
</evidence>
<evidence type="ECO:0000256" key="8">
    <source>
        <dbReference type="ARBA" id="ARBA00022532"/>
    </source>
</evidence>
<keyword evidence="9" id="KW-0349">Heme</keyword>
<evidence type="ECO:0000256" key="11">
    <source>
        <dbReference type="ARBA" id="ARBA00022723"/>
    </source>
</evidence>
<comment type="function">
    <text evidence="2">Membrane-anchoring subunit of succinate dehydrogenase (SDH).</text>
</comment>
<comment type="caution">
    <text evidence="17">The sequence shown here is derived from an EMBL/GenBank/DDBJ whole genome shotgun (WGS) entry which is preliminary data.</text>
</comment>
<evidence type="ECO:0000256" key="13">
    <source>
        <dbReference type="ARBA" id="ARBA00022989"/>
    </source>
</evidence>
<evidence type="ECO:0000256" key="12">
    <source>
        <dbReference type="ARBA" id="ARBA00022982"/>
    </source>
</evidence>
<evidence type="ECO:0000256" key="14">
    <source>
        <dbReference type="ARBA" id="ARBA00023004"/>
    </source>
</evidence>
<comment type="cofactor">
    <cofactor evidence="1">
        <name>heme</name>
        <dbReference type="ChEBI" id="CHEBI:30413"/>
    </cofactor>
</comment>
<evidence type="ECO:0000313" key="18">
    <source>
        <dbReference type="Proteomes" id="UP000626026"/>
    </source>
</evidence>
<evidence type="ECO:0000256" key="15">
    <source>
        <dbReference type="ARBA" id="ARBA00023136"/>
    </source>
</evidence>
<dbReference type="SUPFAM" id="SSF81343">
    <property type="entry name" value="Fumarate reductase respiratory complex transmembrane subunits"/>
    <property type="match status" value="1"/>
</dbReference>
<keyword evidence="12" id="KW-0249">Electron transport</keyword>